<gene>
    <name evidence="3" type="ORF">JOF56_010115</name>
</gene>
<accession>A0ABS4TZA1</accession>
<dbReference type="EMBL" id="JAGINW010000001">
    <property type="protein sequence ID" value="MBP2329730.1"/>
    <property type="molecule type" value="Genomic_DNA"/>
</dbReference>
<comment type="caution">
    <text evidence="3">The sequence shown here is derived from an EMBL/GenBank/DDBJ whole genome shotgun (WGS) entry which is preliminary data.</text>
</comment>
<reference evidence="3 4" key="1">
    <citation type="submission" date="2021-03" db="EMBL/GenBank/DDBJ databases">
        <title>Sequencing the genomes of 1000 actinobacteria strains.</title>
        <authorList>
            <person name="Klenk H.-P."/>
        </authorList>
    </citation>
    <scope>NUCLEOTIDE SEQUENCE [LARGE SCALE GENOMIC DNA]</scope>
    <source>
        <strain evidence="3 4">DSM 46670</strain>
    </source>
</reference>
<dbReference type="Pfam" id="PF03640">
    <property type="entry name" value="Lipoprotein_15"/>
    <property type="match status" value="2"/>
</dbReference>
<evidence type="ECO:0000313" key="4">
    <source>
        <dbReference type="Proteomes" id="UP001519332"/>
    </source>
</evidence>
<feature type="region of interest" description="Disordered" evidence="1">
    <location>
        <begin position="16"/>
        <end position="42"/>
    </location>
</feature>
<evidence type="ECO:0000256" key="2">
    <source>
        <dbReference type="SAM" id="SignalP"/>
    </source>
</evidence>
<sequence>MLAFTVLAGALTACSSSSSLSADTGSSAPPPAPSGKPAVTTTRNLPLDTANLQVVQIAGIGSVVSDDDGFPLYRYDKDTAQPPKSNCVETECILVWSPLLSASGKVNAQGIDQTLLGTVERGNGLKQVTLGGWPLYRNTNDEGAGQANGNGVDGAWFAVGPTGQKAG</sequence>
<name>A0ABS4TZA1_9PSEU</name>
<dbReference type="PANTHER" id="PTHR39335:SF1">
    <property type="entry name" value="BLL4220 PROTEIN"/>
    <property type="match status" value="1"/>
</dbReference>
<dbReference type="PANTHER" id="PTHR39335">
    <property type="entry name" value="BLL4220 PROTEIN"/>
    <property type="match status" value="1"/>
</dbReference>
<dbReference type="RefSeq" id="WP_209646445.1">
    <property type="nucleotide sequence ID" value="NZ_JAGINW010000001.1"/>
</dbReference>
<organism evidence="3 4">
    <name type="scientific">Kibdelosporangium banguiense</name>
    <dbReference type="NCBI Taxonomy" id="1365924"/>
    <lineage>
        <taxon>Bacteria</taxon>
        <taxon>Bacillati</taxon>
        <taxon>Actinomycetota</taxon>
        <taxon>Actinomycetes</taxon>
        <taxon>Pseudonocardiales</taxon>
        <taxon>Pseudonocardiaceae</taxon>
        <taxon>Kibdelosporangium</taxon>
    </lineage>
</organism>
<protein>
    <submittedName>
        <fullName evidence="3">Lipoprotein with Yx(FWY)xxD motif</fullName>
    </submittedName>
</protein>
<evidence type="ECO:0000313" key="3">
    <source>
        <dbReference type="EMBL" id="MBP2329730.1"/>
    </source>
</evidence>
<feature type="compositionally biased region" description="Low complexity" evidence="1">
    <location>
        <begin position="16"/>
        <end position="27"/>
    </location>
</feature>
<feature type="signal peptide" evidence="2">
    <location>
        <begin position="1"/>
        <end position="22"/>
    </location>
</feature>
<keyword evidence="3" id="KW-0449">Lipoprotein</keyword>
<dbReference type="Proteomes" id="UP001519332">
    <property type="component" value="Unassembled WGS sequence"/>
</dbReference>
<keyword evidence="2" id="KW-0732">Signal</keyword>
<feature type="chain" id="PRO_5046196013" evidence="2">
    <location>
        <begin position="23"/>
        <end position="167"/>
    </location>
</feature>
<proteinExistence type="predicted"/>
<keyword evidence="4" id="KW-1185">Reference proteome</keyword>
<evidence type="ECO:0000256" key="1">
    <source>
        <dbReference type="SAM" id="MobiDB-lite"/>
    </source>
</evidence>
<dbReference type="InterPro" id="IPR005297">
    <property type="entry name" value="Lipoprotein_repeat"/>
</dbReference>